<sequence>MALSIMYAANKEQQARLKDGAKAVKLTERDVRERCIKASGKDGVLPFDVKGMPALALVNQLEDARNARMQVPGGKMQLPHITLATVKPFYGADARVNLETSKVISRDGELALEEAERSKAGGPGTSLDPIDAWMRVMRGAFVIFLKVPKGDGSGEFFSYADFHRAVDMVLDTRVRHGSTALVSHQLDRALHGATYAVNTEGKGFGEALRKAEEKLKIDLEDHEFLAKNPTQASSFGLATRPTPGALPPSALLEALSANEETKLRNKRRREEEQQQRRQKNQKLTTENWWGEGKRPAVPAGYCADYVLPHRSCDRKECKFKHEMPPKWGTAAFPR</sequence>
<feature type="region of interest" description="Disordered" evidence="1">
    <location>
        <begin position="257"/>
        <end position="287"/>
    </location>
</feature>
<dbReference type="EMBL" id="HBFN01026203">
    <property type="protein sequence ID" value="CAD8801483.1"/>
    <property type="molecule type" value="Transcribed_RNA"/>
</dbReference>
<name>A0A7S0VZW5_9CRYP</name>
<evidence type="ECO:0008006" key="3">
    <source>
        <dbReference type="Google" id="ProtNLM"/>
    </source>
</evidence>
<feature type="compositionally biased region" description="Basic and acidic residues" evidence="1">
    <location>
        <begin position="259"/>
        <end position="275"/>
    </location>
</feature>
<reference evidence="2" key="1">
    <citation type="submission" date="2021-01" db="EMBL/GenBank/DDBJ databases">
        <authorList>
            <person name="Corre E."/>
            <person name="Pelletier E."/>
            <person name="Niang G."/>
            <person name="Scheremetjew M."/>
            <person name="Finn R."/>
            <person name="Kale V."/>
            <person name="Holt S."/>
            <person name="Cochrane G."/>
            <person name="Meng A."/>
            <person name="Brown T."/>
            <person name="Cohen L."/>
        </authorList>
    </citation>
    <scope>NUCLEOTIDE SEQUENCE</scope>
    <source>
        <strain evidence="2">CCMP443</strain>
    </source>
</reference>
<evidence type="ECO:0000313" key="2">
    <source>
        <dbReference type="EMBL" id="CAD8801483.1"/>
    </source>
</evidence>
<evidence type="ECO:0000256" key="1">
    <source>
        <dbReference type="SAM" id="MobiDB-lite"/>
    </source>
</evidence>
<gene>
    <name evidence="2" type="ORF">HTEP1355_LOCUS15156</name>
</gene>
<organism evidence="2">
    <name type="scientific">Hemiselmis tepida</name>
    <dbReference type="NCBI Taxonomy" id="464990"/>
    <lineage>
        <taxon>Eukaryota</taxon>
        <taxon>Cryptophyceae</taxon>
        <taxon>Cryptomonadales</taxon>
        <taxon>Hemiselmidaceae</taxon>
        <taxon>Hemiselmis</taxon>
    </lineage>
</organism>
<protein>
    <recommendedName>
        <fullName evidence="3">C3H1-type domain-containing protein</fullName>
    </recommendedName>
</protein>
<accession>A0A7S0VZW5</accession>
<proteinExistence type="predicted"/>
<dbReference type="AlphaFoldDB" id="A0A7S0VZW5"/>